<evidence type="ECO:0000313" key="1">
    <source>
        <dbReference type="EMBL" id="AEW45175.1"/>
    </source>
</evidence>
<dbReference type="HOGENOM" id="CLU_1319757_0_0_14"/>
<organism evidence="1 2">
    <name type="scientific">Mycoplasma haemocanis (strain Illinois)</name>
    <dbReference type="NCBI Taxonomy" id="1111676"/>
    <lineage>
        <taxon>Bacteria</taxon>
        <taxon>Bacillati</taxon>
        <taxon>Mycoplasmatota</taxon>
        <taxon>Mollicutes</taxon>
        <taxon>Mycoplasmataceae</taxon>
        <taxon>Mycoplasma</taxon>
    </lineage>
</organism>
<dbReference type="Proteomes" id="UP000009135">
    <property type="component" value="Chromosome"/>
</dbReference>
<gene>
    <name evidence="1" type="ordered locus">MHC_01545</name>
</gene>
<dbReference type="STRING" id="1111676.MHC_01545"/>
<dbReference type="OrthoDB" id="9832048at2"/>
<accession>H6N6A3</accession>
<proteinExistence type="predicted"/>
<keyword evidence="2" id="KW-1185">Reference proteome</keyword>
<protein>
    <submittedName>
        <fullName evidence="1">Uncharacterized protein</fullName>
    </submittedName>
</protein>
<name>H6N6A3_MYCHN</name>
<dbReference type="KEGG" id="mhe:MHC_01545"/>
<sequence>MSKLALGITGVGGIAGIGGVVAYQNGLFSSSNKQVSVRAHLVKEGYELVNSDEQFKSFFSEFKADGEFMKEINKYKKEGETLEGDNGDKGKVALRALCSSYFDSKNNLSKAIKWCVLRVQDTSLQSGKQWIAMESNDSNKSDWESVFTKSKDKLIEYKVTGISNNTEASTGYTQVKTWCSENKKKPINHKNKEVLSNAIDWCTK</sequence>
<evidence type="ECO:0000313" key="2">
    <source>
        <dbReference type="Proteomes" id="UP000009135"/>
    </source>
</evidence>
<reference evidence="1 2" key="1">
    <citation type="journal article" date="2012" name="J. Bacteriol.">
        <title>Complete genome sequence of Mycoplasma haemocanis strain Illinois.</title>
        <authorList>
            <person name="do Nascimento N.C."/>
            <person name="Guimaraes A.M."/>
            <person name="Santos A.P."/>
            <person name="Sanmiguel P.J."/>
            <person name="Messick J.B."/>
        </authorList>
    </citation>
    <scope>NUCLEOTIDE SEQUENCE [LARGE SCALE GENOMIC DNA]</scope>
    <source>
        <strain evidence="1 2">Illinois</strain>
    </source>
</reference>
<dbReference type="EMBL" id="CP003199">
    <property type="protein sequence ID" value="AEW45175.1"/>
    <property type="molecule type" value="Genomic_DNA"/>
</dbReference>
<dbReference type="AlphaFoldDB" id="H6N6A3"/>